<comment type="caution">
    <text evidence="2">The sequence shown here is derived from an EMBL/GenBank/DDBJ whole genome shotgun (WGS) entry which is preliminary data.</text>
</comment>
<feature type="region of interest" description="Disordered" evidence="1">
    <location>
        <begin position="1"/>
        <end position="61"/>
    </location>
</feature>
<keyword evidence="3" id="KW-1185">Reference proteome</keyword>
<dbReference type="EMBL" id="MCFL01000048">
    <property type="protein sequence ID" value="ORZ32350.1"/>
    <property type="molecule type" value="Genomic_DNA"/>
</dbReference>
<accession>A0A1Y2HCM6</accession>
<name>A0A1Y2HCM6_9FUNG</name>
<protein>
    <submittedName>
        <fullName evidence="2">Uncharacterized protein</fullName>
    </submittedName>
</protein>
<reference evidence="2 3" key="1">
    <citation type="submission" date="2016-07" db="EMBL/GenBank/DDBJ databases">
        <title>Pervasive Adenine N6-methylation of Active Genes in Fungi.</title>
        <authorList>
            <consortium name="DOE Joint Genome Institute"/>
            <person name="Mondo S.J."/>
            <person name="Dannebaum R.O."/>
            <person name="Kuo R.C."/>
            <person name="Labutti K."/>
            <person name="Haridas S."/>
            <person name="Kuo A."/>
            <person name="Salamov A."/>
            <person name="Ahrendt S.R."/>
            <person name="Lipzen A."/>
            <person name="Sullivan W."/>
            <person name="Andreopoulos W.B."/>
            <person name="Clum A."/>
            <person name="Lindquist E."/>
            <person name="Daum C."/>
            <person name="Ramamoorthy G.K."/>
            <person name="Gryganskyi A."/>
            <person name="Culley D."/>
            <person name="Magnuson J.K."/>
            <person name="James T.Y."/>
            <person name="O'Malley M.A."/>
            <person name="Stajich J.E."/>
            <person name="Spatafora J.W."/>
            <person name="Visel A."/>
            <person name="Grigoriev I.V."/>
        </authorList>
    </citation>
    <scope>NUCLEOTIDE SEQUENCE [LARGE SCALE GENOMIC DNA]</scope>
    <source>
        <strain evidence="2 3">PL171</strain>
    </source>
</reference>
<sequence length="160" mass="17012">MNKLDAMHGNQHQDDCSVADHAGQPSSISPLASDASPPQEHMAAVESGQSGKAPVPAAQSSRIMDSSEYFNPFSADGTVETALQVDGNSKPGRRPFLTSAELAAIAKIVGPSSFGTWPRLVTEQDIDRVVQVTNLRGESSVSLDVLDSISEGKHKWIVRT</sequence>
<feature type="non-terminal residue" evidence="2">
    <location>
        <position position="160"/>
    </location>
</feature>
<gene>
    <name evidence="2" type="ORF">BCR44DRAFT_344570</name>
</gene>
<organism evidence="2 3">
    <name type="scientific">Catenaria anguillulae PL171</name>
    <dbReference type="NCBI Taxonomy" id="765915"/>
    <lineage>
        <taxon>Eukaryota</taxon>
        <taxon>Fungi</taxon>
        <taxon>Fungi incertae sedis</taxon>
        <taxon>Blastocladiomycota</taxon>
        <taxon>Blastocladiomycetes</taxon>
        <taxon>Blastocladiales</taxon>
        <taxon>Catenariaceae</taxon>
        <taxon>Catenaria</taxon>
    </lineage>
</organism>
<evidence type="ECO:0000313" key="2">
    <source>
        <dbReference type="EMBL" id="ORZ32350.1"/>
    </source>
</evidence>
<evidence type="ECO:0000313" key="3">
    <source>
        <dbReference type="Proteomes" id="UP000193411"/>
    </source>
</evidence>
<dbReference type="AlphaFoldDB" id="A0A1Y2HCM6"/>
<dbReference type="Proteomes" id="UP000193411">
    <property type="component" value="Unassembled WGS sequence"/>
</dbReference>
<proteinExistence type="predicted"/>
<evidence type="ECO:0000256" key="1">
    <source>
        <dbReference type="SAM" id="MobiDB-lite"/>
    </source>
</evidence>